<keyword evidence="4" id="KW-1133">Transmembrane helix</keyword>
<feature type="chain" id="PRO_5023107951" description="Gnk2-homologous domain-containing protein" evidence="5">
    <location>
        <begin position="23"/>
        <end position="316"/>
    </location>
</feature>
<feature type="domain" description="Gnk2-homologous" evidence="6">
    <location>
        <begin position="29"/>
        <end position="132"/>
    </location>
</feature>
<dbReference type="OrthoDB" id="1700189at2759"/>
<evidence type="ECO:0000313" key="8">
    <source>
        <dbReference type="Proteomes" id="UP000323000"/>
    </source>
</evidence>
<evidence type="ECO:0000313" key="7">
    <source>
        <dbReference type="EMBL" id="TXG47145.1"/>
    </source>
</evidence>
<proteinExistence type="predicted"/>
<dbReference type="Proteomes" id="UP000323000">
    <property type="component" value="Chromosome 13"/>
</dbReference>
<feature type="transmembrane region" description="Helical" evidence="4">
    <location>
        <begin position="275"/>
        <end position="296"/>
    </location>
</feature>
<keyword evidence="8" id="KW-1185">Reference proteome</keyword>
<keyword evidence="4" id="KW-0472">Membrane</keyword>
<sequence length="316" mass="34998">MSSVKFFMIFVFLLSLSSSLFTFTIEARPTYLYHFCLNNTFTRNSTYQTNLNLVLSSLASKANGSDGFSNATVGQDPNRVYGLFQCRSDLNTTTCQDCVVYASTEVTQRCPTQKGNIIWYDQCLVHCSDSNIFSKITSSPTIGMLNTENATESVRFDEPVLGLLNEARTLAANNTKRFATRQGNSTTSETIYTLVQCTQDLSSDDCSQCLREAITNLPQGKVGGRRLYPSCYSRYELYDFYTPNKTASPPPAPITLSPPSPVTRPTGKRRISSSIVIAIVAPITASAVLFVAGYCWTRRARKKYSSVLEEIGKFGN</sequence>
<feature type="region of interest" description="Disordered" evidence="3">
    <location>
        <begin position="248"/>
        <end position="267"/>
    </location>
</feature>
<dbReference type="Pfam" id="PF01657">
    <property type="entry name" value="Stress-antifung"/>
    <property type="match status" value="2"/>
</dbReference>
<accession>A0A5C7GRF8</accession>
<dbReference type="FunFam" id="3.30.430.20:FF:000003">
    <property type="entry name" value="Cysteine-rich RLK (RECEPTOR-like protein kinase) 10"/>
    <property type="match status" value="1"/>
</dbReference>
<dbReference type="PROSITE" id="PS51473">
    <property type="entry name" value="GNK2"/>
    <property type="match status" value="2"/>
</dbReference>
<dbReference type="InterPro" id="IPR002902">
    <property type="entry name" value="GNK2"/>
</dbReference>
<name>A0A5C7GRF8_9ROSI</name>
<evidence type="ECO:0000259" key="6">
    <source>
        <dbReference type="PROSITE" id="PS51473"/>
    </source>
</evidence>
<protein>
    <recommendedName>
        <fullName evidence="6">Gnk2-homologous domain-containing protein</fullName>
    </recommendedName>
</protein>
<evidence type="ECO:0000256" key="5">
    <source>
        <dbReference type="SAM" id="SignalP"/>
    </source>
</evidence>
<keyword evidence="1 5" id="KW-0732">Signal</keyword>
<dbReference type="InterPro" id="IPR038408">
    <property type="entry name" value="GNK2_sf"/>
</dbReference>
<evidence type="ECO:0000256" key="4">
    <source>
        <dbReference type="SAM" id="Phobius"/>
    </source>
</evidence>
<keyword evidence="4" id="KW-0812">Transmembrane</keyword>
<evidence type="ECO:0000256" key="1">
    <source>
        <dbReference type="ARBA" id="ARBA00022729"/>
    </source>
</evidence>
<organism evidence="7 8">
    <name type="scientific">Acer yangbiense</name>
    <dbReference type="NCBI Taxonomy" id="1000413"/>
    <lineage>
        <taxon>Eukaryota</taxon>
        <taxon>Viridiplantae</taxon>
        <taxon>Streptophyta</taxon>
        <taxon>Embryophyta</taxon>
        <taxon>Tracheophyta</taxon>
        <taxon>Spermatophyta</taxon>
        <taxon>Magnoliopsida</taxon>
        <taxon>eudicotyledons</taxon>
        <taxon>Gunneridae</taxon>
        <taxon>Pentapetalae</taxon>
        <taxon>rosids</taxon>
        <taxon>malvids</taxon>
        <taxon>Sapindales</taxon>
        <taxon>Sapindaceae</taxon>
        <taxon>Hippocastanoideae</taxon>
        <taxon>Acereae</taxon>
        <taxon>Acer</taxon>
    </lineage>
</organism>
<dbReference type="PANTHER" id="PTHR32099">
    <property type="entry name" value="CYSTEINE-RICH REPEAT SECRETORY PROTEIN"/>
    <property type="match status" value="1"/>
</dbReference>
<feature type="signal peptide" evidence="5">
    <location>
        <begin position="1"/>
        <end position="22"/>
    </location>
</feature>
<dbReference type="PANTHER" id="PTHR32099:SF42">
    <property type="entry name" value="CYSTEINE-RICH RECEPTOR-LIKE PROTEIN KINASE 9-RELATED"/>
    <property type="match status" value="1"/>
</dbReference>
<evidence type="ECO:0000256" key="2">
    <source>
        <dbReference type="ARBA" id="ARBA00022737"/>
    </source>
</evidence>
<comment type="caution">
    <text evidence="7">The sequence shown here is derived from an EMBL/GenBank/DDBJ whole genome shotgun (WGS) entry which is preliminary data.</text>
</comment>
<dbReference type="FunFam" id="3.30.430.20:FF:000012">
    <property type="entry name" value="Cysteine-rich receptor-like protein kinase 25"/>
    <property type="match status" value="1"/>
</dbReference>
<dbReference type="EMBL" id="VAHF01000013">
    <property type="protein sequence ID" value="TXG47145.1"/>
    <property type="molecule type" value="Genomic_DNA"/>
</dbReference>
<dbReference type="Gene3D" id="3.30.430.20">
    <property type="entry name" value="Gnk2 domain, C-X8-C-X2-C motif"/>
    <property type="match status" value="2"/>
</dbReference>
<feature type="domain" description="Gnk2-homologous" evidence="6">
    <location>
        <begin position="138"/>
        <end position="240"/>
    </location>
</feature>
<gene>
    <name evidence="7" type="ORF">EZV62_026439</name>
</gene>
<evidence type="ECO:0000256" key="3">
    <source>
        <dbReference type="SAM" id="MobiDB-lite"/>
    </source>
</evidence>
<reference evidence="8" key="1">
    <citation type="journal article" date="2019" name="Gigascience">
        <title>De novo genome assembly of the endangered Acer yangbiense, a plant species with extremely small populations endemic to Yunnan Province, China.</title>
        <authorList>
            <person name="Yang J."/>
            <person name="Wariss H.M."/>
            <person name="Tao L."/>
            <person name="Zhang R."/>
            <person name="Yun Q."/>
            <person name="Hollingsworth P."/>
            <person name="Dao Z."/>
            <person name="Luo G."/>
            <person name="Guo H."/>
            <person name="Ma Y."/>
            <person name="Sun W."/>
        </authorList>
    </citation>
    <scope>NUCLEOTIDE SEQUENCE [LARGE SCALE GENOMIC DNA]</scope>
    <source>
        <strain evidence="8">cv. Malutang</strain>
    </source>
</reference>
<feature type="compositionally biased region" description="Pro residues" evidence="3">
    <location>
        <begin position="248"/>
        <end position="262"/>
    </location>
</feature>
<keyword evidence="2" id="KW-0677">Repeat</keyword>
<dbReference type="CDD" id="cd23509">
    <property type="entry name" value="Gnk2-like"/>
    <property type="match status" value="2"/>
</dbReference>
<dbReference type="AlphaFoldDB" id="A0A5C7GRF8"/>